<comment type="subcellular location">
    <subcellularLocation>
        <location evidence="1">Cell membrane</location>
        <topology evidence="1">Multi-pass membrane protein</topology>
    </subcellularLocation>
</comment>
<evidence type="ECO:0000256" key="2">
    <source>
        <dbReference type="ARBA" id="ARBA00022448"/>
    </source>
</evidence>
<feature type="transmembrane region" description="Helical" evidence="7">
    <location>
        <begin position="146"/>
        <end position="169"/>
    </location>
</feature>
<feature type="transmembrane region" description="Helical" evidence="7">
    <location>
        <begin position="235"/>
        <end position="258"/>
    </location>
</feature>
<dbReference type="InterPro" id="IPR020846">
    <property type="entry name" value="MFS_dom"/>
</dbReference>
<evidence type="ECO:0000256" key="4">
    <source>
        <dbReference type="ARBA" id="ARBA00022692"/>
    </source>
</evidence>
<feature type="domain" description="Major facilitator superfamily (MFS) profile" evidence="8">
    <location>
        <begin position="9"/>
        <end position="402"/>
    </location>
</feature>
<feature type="transmembrane region" description="Helical" evidence="7">
    <location>
        <begin position="352"/>
        <end position="372"/>
    </location>
</feature>
<dbReference type="PANTHER" id="PTHR43045">
    <property type="entry name" value="SHIKIMATE TRANSPORTER"/>
    <property type="match status" value="1"/>
</dbReference>
<protein>
    <submittedName>
        <fullName evidence="9">MFS transporter</fullName>
    </submittedName>
</protein>
<dbReference type="AlphaFoldDB" id="A0A4Q6I532"/>
<dbReference type="GO" id="GO:0005886">
    <property type="term" value="C:plasma membrane"/>
    <property type="evidence" value="ECO:0007669"/>
    <property type="project" value="UniProtKB-SubCell"/>
</dbReference>
<gene>
    <name evidence="9" type="ORF">DRF75_01390</name>
</gene>
<dbReference type="Proteomes" id="UP000293377">
    <property type="component" value="Unassembled WGS sequence"/>
</dbReference>
<keyword evidence="10" id="KW-1185">Reference proteome</keyword>
<evidence type="ECO:0000256" key="7">
    <source>
        <dbReference type="SAM" id="Phobius"/>
    </source>
</evidence>
<keyword evidence="4 7" id="KW-0812">Transmembrane</keyword>
<keyword evidence="5 7" id="KW-1133">Transmembrane helix</keyword>
<reference evidence="9 10" key="1">
    <citation type="submission" date="2018-06" db="EMBL/GenBank/DDBJ databases">
        <title>Complete Genome Sequence of Ehrlichia minasensis Isolated From Cattle.</title>
        <authorList>
            <person name="Aguiar D.M."/>
            <person name="Araujo J.P.A.Jr."/>
            <person name="Nakazato L."/>
            <person name="Bard E."/>
            <person name="Cabezas-Cruz A."/>
        </authorList>
    </citation>
    <scope>NUCLEOTIDE SEQUENCE [LARGE SCALE GENOMIC DNA]</scope>
    <source>
        <strain evidence="9 10">B11</strain>
    </source>
</reference>
<proteinExistence type="predicted"/>
<dbReference type="InterPro" id="IPR005828">
    <property type="entry name" value="MFS_sugar_transport-like"/>
</dbReference>
<feature type="transmembrane region" description="Helical" evidence="7">
    <location>
        <begin position="264"/>
        <end position="285"/>
    </location>
</feature>
<feature type="transmembrane region" description="Helical" evidence="7">
    <location>
        <begin position="7"/>
        <end position="26"/>
    </location>
</feature>
<evidence type="ECO:0000259" key="8">
    <source>
        <dbReference type="PROSITE" id="PS50850"/>
    </source>
</evidence>
<feature type="transmembrane region" description="Helical" evidence="7">
    <location>
        <begin position="319"/>
        <end position="340"/>
    </location>
</feature>
<keyword evidence="2" id="KW-0813">Transport</keyword>
<evidence type="ECO:0000256" key="3">
    <source>
        <dbReference type="ARBA" id="ARBA00022475"/>
    </source>
</evidence>
<feature type="transmembrane region" description="Helical" evidence="7">
    <location>
        <begin position="107"/>
        <end position="134"/>
    </location>
</feature>
<comment type="caution">
    <text evidence="9">The sequence shown here is derived from an EMBL/GenBank/DDBJ whole genome shotgun (WGS) entry which is preliminary data.</text>
</comment>
<feature type="transmembrane region" description="Helical" evidence="7">
    <location>
        <begin position="292"/>
        <end position="313"/>
    </location>
</feature>
<dbReference type="GO" id="GO:0022857">
    <property type="term" value="F:transmembrane transporter activity"/>
    <property type="evidence" value="ECO:0007669"/>
    <property type="project" value="InterPro"/>
</dbReference>
<dbReference type="EMBL" id="QOHL01000003">
    <property type="protein sequence ID" value="RZB12991.1"/>
    <property type="molecule type" value="Genomic_DNA"/>
</dbReference>
<dbReference type="PROSITE" id="PS50850">
    <property type="entry name" value="MFS"/>
    <property type="match status" value="1"/>
</dbReference>
<feature type="transmembrane region" description="Helical" evidence="7">
    <location>
        <begin position="378"/>
        <end position="397"/>
    </location>
</feature>
<evidence type="ECO:0000256" key="6">
    <source>
        <dbReference type="ARBA" id="ARBA00023136"/>
    </source>
</evidence>
<organism evidence="9 10">
    <name type="scientific">Ehrlichia minasensis</name>
    <dbReference type="NCBI Taxonomy" id="1242993"/>
    <lineage>
        <taxon>Bacteria</taxon>
        <taxon>Pseudomonadati</taxon>
        <taxon>Pseudomonadota</taxon>
        <taxon>Alphaproteobacteria</taxon>
        <taxon>Rickettsiales</taxon>
        <taxon>Anaplasmataceae</taxon>
        <taxon>Ehrlichia</taxon>
    </lineage>
</organism>
<dbReference type="InterPro" id="IPR036259">
    <property type="entry name" value="MFS_trans_sf"/>
</dbReference>
<evidence type="ECO:0000256" key="1">
    <source>
        <dbReference type="ARBA" id="ARBA00004651"/>
    </source>
</evidence>
<dbReference type="RefSeq" id="WP_129992534.1">
    <property type="nucleotide sequence ID" value="NZ_QOHL01000003.1"/>
</dbReference>
<feature type="transmembrane region" description="Helical" evidence="7">
    <location>
        <begin position="46"/>
        <end position="69"/>
    </location>
</feature>
<feature type="transmembrane region" description="Helical" evidence="7">
    <location>
        <begin position="81"/>
        <end position="101"/>
    </location>
</feature>
<feature type="transmembrane region" description="Helical" evidence="7">
    <location>
        <begin position="181"/>
        <end position="201"/>
    </location>
</feature>
<dbReference type="SUPFAM" id="SSF103473">
    <property type="entry name" value="MFS general substrate transporter"/>
    <property type="match status" value="1"/>
</dbReference>
<keyword evidence="6 7" id="KW-0472">Membrane</keyword>
<sequence>MSAHSSVKPMLSILICTFIECYDFLIYGNFSKMFSKMFFSHLTEDFAMVLSLMSFGMAFFVRPFGALLFGYIGDKYGRRTALLSSAALLIISVGGIAFLPLFETIGILSPILLIILRILQGLSFSGEIGAVVLMVENAKDARNIVYAMYSHFVVKVFGGVIGCCVFKLCNNLIPEYQFYSWGWRIPFVVGLVMSLSFPFLINSIEESREYLDCSNKNKISKVPIIDIILNYKHPFIVVCVFIPFCHALFYTFFVFLEVQSRVNMLIYSLLALTTVLSGYLVYLVCRLYKTTTVVFNINIFFIVIISPIMWFFGESIFTYFLVALSLGMCSTPLGAVLMLLFPANVRQTGYSVAFNIGIGCFSMLTPMIFLWLSKLGLSTVFCIDFYALFSLYGLYYLKKDKNVIEYESMFK</sequence>
<evidence type="ECO:0000256" key="5">
    <source>
        <dbReference type="ARBA" id="ARBA00022989"/>
    </source>
</evidence>
<name>A0A4Q6I532_9RICK</name>
<dbReference type="Pfam" id="PF00083">
    <property type="entry name" value="Sugar_tr"/>
    <property type="match status" value="1"/>
</dbReference>
<dbReference type="Gene3D" id="1.20.1250.20">
    <property type="entry name" value="MFS general substrate transporter like domains"/>
    <property type="match status" value="1"/>
</dbReference>
<keyword evidence="3" id="KW-1003">Cell membrane</keyword>
<dbReference type="PANTHER" id="PTHR43045:SF1">
    <property type="entry name" value="SHIKIMATE TRANSPORTER"/>
    <property type="match status" value="1"/>
</dbReference>
<evidence type="ECO:0000313" key="10">
    <source>
        <dbReference type="Proteomes" id="UP000293377"/>
    </source>
</evidence>
<accession>A0A4Q6I532</accession>
<evidence type="ECO:0000313" key="9">
    <source>
        <dbReference type="EMBL" id="RZB12991.1"/>
    </source>
</evidence>